<keyword evidence="6 8" id="KW-0560">Oxidoreductase</keyword>
<evidence type="ECO:0000256" key="5">
    <source>
        <dbReference type="ARBA" id="ARBA00022898"/>
    </source>
</evidence>
<dbReference type="PANTHER" id="PTHR11773:SF1">
    <property type="entry name" value="GLYCINE DEHYDROGENASE (DECARBOXYLATING), MITOCHONDRIAL"/>
    <property type="match status" value="1"/>
</dbReference>
<keyword evidence="5 8" id="KW-0663">Pyridoxal phosphate</keyword>
<evidence type="ECO:0000256" key="9">
    <source>
        <dbReference type="PIRSR" id="PIRSR603437-50"/>
    </source>
</evidence>
<proteinExistence type="inferred from homology"/>
<accession>A0A327MBQ5</accession>
<feature type="domain" description="Glycine dehydrogenase C-terminal" evidence="11">
    <location>
        <begin position="788"/>
        <end position="909"/>
    </location>
</feature>
<dbReference type="Proteomes" id="UP000249065">
    <property type="component" value="Unassembled WGS sequence"/>
</dbReference>
<evidence type="ECO:0000313" key="13">
    <source>
        <dbReference type="Proteomes" id="UP000249065"/>
    </source>
</evidence>
<dbReference type="GO" id="GO:0019464">
    <property type="term" value="P:glycine decarboxylation via glycine cleavage system"/>
    <property type="evidence" value="ECO:0007669"/>
    <property type="project" value="UniProtKB-UniRule"/>
</dbReference>
<dbReference type="InterPro" id="IPR049315">
    <property type="entry name" value="GDC-P_N"/>
</dbReference>
<comment type="cofactor">
    <cofactor evidence="1 8 9">
        <name>pyridoxal 5'-phosphate</name>
        <dbReference type="ChEBI" id="CHEBI:597326"/>
    </cofactor>
</comment>
<evidence type="ECO:0000256" key="3">
    <source>
        <dbReference type="ARBA" id="ARBA00010756"/>
    </source>
</evidence>
<feature type="modified residue" description="N6-(pyridoxal phosphate)lysine" evidence="8 9">
    <location>
        <position position="715"/>
    </location>
</feature>
<dbReference type="FunFam" id="3.40.640.10:FF:000007">
    <property type="entry name" value="glycine dehydrogenase (Decarboxylating), mitochondrial"/>
    <property type="match status" value="1"/>
</dbReference>
<organism evidence="12 13">
    <name type="scientific">Roseicella frigidaeris</name>
    <dbReference type="NCBI Taxonomy" id="2230885"/>
    <lineage>
        <taxon>Bacteria</taxon>
        <taxon>Pseudomonadati</taxon>
        <taxon>Pseudomonadota</taxon>
        <taxon>Alphaproteobacteria</taxon>
        <taxon>Acetobacterales</taxon>
        <taxon>Roseomonadaceae</taxon>
        <taxon>Roseicella</taxon>
    </lineage>
</organism>
<comment type="catalytic activity">
    <reaction evidence="7 8">
        <text>N(6)-[(R)-lipoyl]-L-lysyl-[glycine-cleavage complex H protein] + glycine + H(+) = N(6)-[(R)-S(8)-aminomethyldihydrolipoyl]-L-lysyl-[glycine-cleavage complex H protein] + CO2</text>
        <dbReference type="Rhea" id="RHEA:24304"/>
        <dbReference type="Rhea" id="RHEA-COMP:10494"/>
        <dbReference type="Rhea" id="RHEA-COMP:10495"/>
        <dbReference type="ChEBI" id="CHEBI:15378"/>
        <dbReference type="ChEBI" id="CHEBI:16526"/>
        <dbReference type="ChEBI" id="CHEBI:57305"/>
        <dbReference type="ChEBI" id="CHEBI:83099"/>
        <dbReference type="ChEBI" id="CHEBI:83143"/>
        <dbReference type="EC" id="1.4.4.2"/>
    </reaction>
</comment>
<evidence type="ECO:0000256" key="4">
    <source>
        <dbReference type="ARBA" id="ARBA00011690"/>
    </source>
</evidence>
<dbReference type="Gene3D" id="3.40.640.10">
    <property type="entry name" value="Type I PLP-dependent aspartate aminotransferase-like (Major domain)"/>
    <property type="match status" value="2"/>
</dbReference>
<gene>
    <name evidence="8 12" type="primary">gcvP</name>
    <name evidence="12" type="ORF">DOO78_05655</name>
</gene>
<dbReference type="EC" id="1.4.4.2" evidence="8"/>
<evidence type="ECO:0000256" key="1">
    <source>
        <dbReference type="ARBA" id="ARBA00001933"/>
    </source>
</evidence>
<dbReference type="RefSeq" id="WP_111468773.1">
    <property type="nucleotide sequence ID" value="NZ_QLIX01000003.1"/>
</dbReference>
<dbReference type="CDD" id="cd00613">
    <property type="entry name" value="GDC-P"/>
    <property type="match status" value="2"/>
</dbReference>
<dbReference type="GO" id="GO:0016594">
    <property type="term" value="F:glycine binding"/>
    <property type="evidence" value="ECO:0007669"/>
    <property type="project" value="TreeGrafter"/>
</dbReference>
<dbReference type="NCBIfam" id="NF003346">
    <property type="entry name" value="PRK04366.1"/>
    <property type="match status" value="1"/>
</dbReference>
<evidence type="ECO:0000259" key="10">
    <source>
        <dbReference type="Pfam" id="PF02347"/>
    </source>
</evidence>
<dbReference type="AlphaFoldDB" id="A0A327MBQ5"/>
<dbReference type="SUPFAM" id="SSF53383">
    <property type="entry name" value="PLP-dependent transferases"/>
    <property type="match status" value="2"/>
</dbReference>
<comment type="function">
    <text evidence="2 8">The glycine cleavage system catalyzes the degradation of glycine. The P protein binds the alpha-amino group of glycine through its pyridoxal phosphate cofactor; CO(2) is released and the remaining methylamine moiety is then transferred to the lipoamide cofactor of the H protein.</text>
</comment>
<evidence type="ECO:0000259" key="11">
    <source>
        <dbReference type="Pfam" id="PF21478"/>
    </source>
</evidence>
<evidence type="ECO:0000256" key="7">
    <source>
        <dbReference type="ARBA" id="ARBA00049026"/>
    </source>
</evidence>
<dbReference type="Pfam" id="PF21478">
    <property type="entry name" value="GcvP2_C"/>
    <property type="match status" value="1"/>
</dbReference>
<evidence type="ECO:0000313" key="12">
    <source>
        <dbReference type="EMBL" id="RAI59742.1"/>
    </source>
</evidence>
<comment type="similarity">
    <text evidence="3 8">Belongs to the GcvP family.</text>
</comment>
<dbReference type="GO" id="GO:0005829">
    <property type="term" value="C:cytosol"/>
    <property type="evidence" value="ECO:0007669"/>
    <property type="project" value="TreeGrafter"/>
</dbReference>
<dbReference type="InterPro" id="IPR015422">
    <property type="entry name" value="PyrdxlP-dep_Trfase_small"/>
</dbReference>
<reference evidence="13" key="1">
    <citation type="submission" date="2018-06" db="EMBL/GenBank/DDBJ databases">
        <authorList>
            <person name="Khan S.A."/>
        </authorList>
    </citation>
    <scope>NUCLEOTIDE SEQUENCE [LARGE SCALE GENOMIC DNA]</scope>
    <source>
        <strain evidence="13">DB-1506</strain>
    </source>
</reference>
<dbReference type="FunFam" id="3.90.1150.10:FF:000007">
    <property type="entry name" value="Glycine dehydrogenase (decarboxylating), mitochondrial"/>
    <property type="match status" value="1"/>
</dbReference>
<dbReference type="Pfam" id="PF02347">
    <property type="entry name" value="GDC-P"/>
    <property type="match status" value="2"/>
</dbReference>
<dbReference type="HAMAP" id="MF_00711">
    <property type="entry name" value="GcvP"/>
    <property type="match status" value="1"/>
</dbReference>
<dbReference type="Gene3D" id="3.90.1150.10">
    <property type="entry name" value="Aspartate Aminotransferase, domain 1"/>
    <property type="match status" value="2"/>
</dbReference>
<dbReference type="PANTHER" id="PTHR11773">
    <property type="entry name" value="GLYCINE DEHYDROGENASE, DECARBOXYLATING"/>
    <property type="match status" value="1"/>
</dbReference>
<dbReference type="EMBL" id="QLIX01000003">
    <property type="protein sequence ID" value="RAI59742.1"/>
    <property type="molecule type" value="Genomic_DNA"/>
</dbReference>
<comment type="caution">
    <text evidence="12">The sequence shown here is derived from an EMBL/GenBank/DDBJ whole genome shotgun (WGS) entry which is preliminary data.</text>
</comment>
<dbReference type="InterPro" id="IPR015421">
    <property type="entry name" value="PyrdxlP-dep_Trfase_major"/>
</dbReference>
<comment type="subunit">
    <text evidence="4 8">The glycine cleavage system is composed of four proteins: P, T, L and H.</text>
</comment>
<dbReference type="InterPro" id="IPR049316">
    <property type="entry name" value="GDC-P_C"/>
</dbReference>
<keyword evidence="13" id="KW-1185">Reference proteome</keyword>
<evidence type="ECO:0000256" key="6">
    <source>
        <dbReference type="ARBA" id="ARBA00023002"/>
    </source>
</evidence>
<feature type="domain" description="Glycine cleavage system P-protein N-terminal" evidence="10">
    <location>
        <begin position="485"/>
        <end position="742"/>
    </location>
</feature>
<sequence>MSLGTPDGRTAERAPLDALAALEDGGEFARRHIGPGPEDIAAMLQVVGVPSLEALAARTVPAAIAGADLSALPPPATEAEAIAELRALSERNRRVKSLIGLGYHNTHVPPVILRNVLENPGWYTAYTPYQAEIAQGRLEALVNFQTLVADLTGLPVANASLLDEATAAAEAVALAHAAHKAKGRILLAAADLHPQTLAVVRTRAEPVGIEVVVAPPAEIAARAKADKPFAVLLQYPGTTGEVRDLAPEIAAAHDAGGLAIVAADPLALCLLTPPGEMGADVVVGSTQRFGVPLGYGGPHAAYMAVKDGLKRLLPGRLVGVSVDAAGSPAMRLALQTREQHIRREKATSNICTAQVLLAVMASMYAVWHGPDGLRRIAGRVALQARLLAGAARRGGFALRHDAVFDTIAIEAGERAGSLVEAALAQGFNLRREGGLVCLALDETVTRAELATLAALLGGGALDGIAPEGGIPASLLRQSGFCAAEVFNSHHSEHAMLRYLKRLEDKDVALNRSMIPLGSCTMKLNATAEMIPITFPGFAEIHPFAPADQAEGYLEMIRRLQSWLCAVTGFAAVSVQPNAGSQGEYAGLLAIRAWHRARGETERDVCLIPASAHGTNPASAVMAGMKVVVVGCDREGNVDLADLRAKAEQHSARLAALMITYPSTHGVFEEEIRGICELVHAHGGQVYMDGANMNAQVGLTSPAAIGADVCHLNLHKTFCIPHGGGGPGIGPIGVAAHLAPHLPNHPLLAEAGPATGYGPVAAAPFGSASILPISYAYIRMMGAEGLRRATAVAILSANYVARRLEGHFPVLYRGQRGMVAHECILDCRGFQQGGGVLVEDIAKRLQDYGYHAPTMSWPVPGTLMVEPTESEPKEELDRFCDAMIAIRAEIRAVEQGRADRADNPLKNAPHTAAEVMAADWSHPYSREQAAFPLPFVRGHKFWPPVKRVDNVHGDRNLVCTCAPLEDYAQQMQLQAAE</sequence>
<dbReference type="OrthoDB" id="9801272at2"/>
<name>A0A327MBQ5_9PROT</name>
<dbReference type="InterPro" id="IPR020581">
    <property type="entry name" value="GDC_P"/>
</dbReference>
<dbReference type="FunFam" id="3.40.640.10:FF:000005">
    <property type="entry name" value="Glycine dehydrogenase (decarboxylating), mitochondrial"/>
    <property type="match status" value="1"/>
</dbReference>
<feature type="domain" description="Glycine cleavage system P-protein N-terminal" evidence="10">
    <location>
        <begin position="30"/>
        <end position="455"/>
    </location>
</feature>
<protein>
    <recommendedName>
        <fullName evidence="8">Glycine dehydrogenase (decarboxylating)</fullName>
        <ecNumber evidence="8">1.4.4.2</ecNumber>
    </recommendedName>
    <alternativeName>
        <fullName evidence="8">Glycine cleavage system P-protein</fullName>
    </alternativeName>
    <alternativeName>
        <fullName evidence="8">Glycine decarboxylase</fullName>
    </alternativeName>
    <alternativeName>
        <fullName evidence="8">Glycine dehydrogenase (aminomethyl-transferring)</fullName>
    </alternativeName>
</protein>
<dbReference type="InterPro" id="IPR003437">
    <property type="entry name" value="GcvP"/>
</dbReference>
<dbReference type="GO" id="GO:0004375">
    <property type="term" value="F:glycine dehydrogenase (decarboxylating) activity"/>
    <property type="evidence" value="ECO:0007669"/>
    <property type="project" value="UniProtKB-EC"/>
</dbReference>
<evidence type="ECO:0000256" key="8">
    <source>
        <dbReference type="HAMAP-Rule" id="MF_00711"/>
    </source>
</evidence>
<dbReference type="GO" id="GO:0005960">
    <property type="term" value="C:glycine cleavage complex"/>
    <property type="evidence" value="ECO:0007669"/>
    <property type="project" value="TreeGrafter"/>
</dbReference>
<dbReference type="NCBIfam" id="TIGR00461">
    <property type="entry name" value="gcvP"/>
    <property type="match status" value="1"/>
</dbReference>
<dbReference type="GO" id="GO:0030170">
    <property type="term" value="F:pyridoxal phosphate binding"/>
    <property type="evidence" value="ECO:0007669"/>
    <property type="project" value="TreeGrafter"/>
</dbReference>
<dbReference type="InterPro" id="IPR015424">
    <property type="entry name" value="PyrdxlP-dep_Trfase"/>
</dbReference>
<evidence type="ECO:0000256" key="2">
    <source>
        <dbReference type="ARBA" id="ARBA00003788"/>
    </source>
</evidence>